<protein>
    <submittedName>
        <fullName evidence="2">Uncharacterized protein</fullName>
    </submittedName>
</protein>
<proteinExistence type="predicted"/>
<dbReference type="RefSeq" id="WP_163756469.1">
    <property type="nucleotide sequence ID" value="NZ_BLKW01000002.1"/>
</dbReference>
<comment type="caution">
    <text evidence="2">The sequence shown here is derived from an EMBL/GenBank/DDBJ whole genome shotgun (WGS) entry which is preliminary data.</text>
</comment>
<feature type="region of interest" description="Disordered" evidence="1">
    <location>
        <begin position="127"/>
        <end position="164"/>
    </location>
</feature>
<accession>A0A7I9XXY7</accession>
<dbReference type="Proteomes" id="UP000465361">
    <property type="component" value="Unassembled WGS sequence"/>
</dbReference>
<dbReference type="EMBL" id="BLKW01000002">
    <property type="protein sequence ID" value="GFG74656.1"/>
    <property type="molecule type" value="Genomic_DNA"/>
</dbReference>
<gene>
    <name evidence="2" type="ORF">MBOT_20210</name>
</gene>
<evidence type="ECO:0000256" key="1">
    <source>
        <dbReference type="SAM" id="MobiDB-lite"/>
    </source>
</evidence>
<organism evidence="2 3">
    <name type="scientific">Mycobacterium botniense</name>
    <dbReference type="NCBI Taxonomy" id="84962"/>
    <lineage>
        <taxon>Bacteria</taxon>
        <taxon>Bacillati</taxon>
        <taxon>Actinomycetota</taxon>
        <taxon>Actinomycetes</taxon>
        <taxon>Mycobacteriales</taxon>
        <taxon>Mycobacteriaceae</taxon>
        <taxon>Mycobacterium</taxon>
    </lineage>
</organism>
<evidence type="ECO:0000313" key="2">
    <source>
        <dbReference type="EMBL" id="GFG74656.1"/>
    </source>
</evidence>
<keyword evidence="3" id="KW-1185">Reference proteome</keyword>
<evidence type="ECO:0000313" key="3">
    <source>
        <dbReference type="Proteomes" id="UP000465361"/>
    </source>
</evidence>
<reference evidence="2 3" key="1">
    <citation type="journal article" date="2019" name="Emerg. Microbes Infect.">
        <title>Comprehensive subspecies identification of 175 nontuberculous mycobacteria species based on 7547 genomic profiles.</title>
        <authorList>
            <person name="Matsumoto Y."/>
            <person name="Kinjo T."/>
            <person name="Motooka D."/>
            <person name="Nabeya D."/>
            <person name="Jung N."/>
            <person name="Uechi K."/>
            <person name="Horii T."/>
            <person name="Iida T."/>
            <person name="Fujita J."/>
            <person name="Nakamura S."/>
        </authorList>
    </citation>
    <scope>NUCLEOTIDE SEQUENCE [LARGE SCALE GENOMIC DNA]</scope>
    <source>
        <strain evidence="2 3">JCM 17322</strain>
    </source>
</reference>
<name>A0A7I9XXY7_9MYCO</name>
<sequence length="164" mass="17320">MPVYLDVKSRLDVAAAQLAAREAKAIFSRAGDDIGRGLGGALTRALSAIDGSAARAALRGLQDEYRAAAAAEEEAARMRSMGQVEVAQKRLNETTAKYGADSSKAAAANVALADMPAHRKHNVITSMRWSPPRPRTAGSAARWTRARPRPAAPARCSTRSVSPP</sequence>
<feature type="compositionally biased region" description="Low complexity" evidence="1">
    <location>
        <begin position="152"/>
        <end position="164"/>
    </location>
</feature>
<dbReference type="AlphaFoldDB" id="A0A7I9XXY7"/>